<evidence type="ECO:0000259" key="2">
    <source>
        <dbReference type="Pfam" id="PF05257"/>
    </source>
</evidence>
<proteinExistence type="predicted"/>
<feature type="chain" id="PRO_5037272615" evidence="1">
    <location>
        <begin position="24"/>
        <end position="221"/>
    </location>
</feature>
<evidence type="ECO:0000313" key="4">
    <source>
        <dbReference type="Proteomes" id="UP000621210"/>
    </source>
</evidence>
<feature type="domain" description="Peptidase C51" evidence="2">
    <location>
        <begin position="99"/>
        <end position="180"/>
    </location>
</feature>
<dbReference type="EMBL" id="JACVQF010000162">
    <property type="protein sequence ID" value="MBD0418563.1"/>
    <property type="molecule type" value="Genomic_DNA"/>
</dbReference>
<evidence type="ECO:0000256" key="1">
    <source>
        <dbReference type="SAM" id="SignalP"/>
    </source>
</evidence>
<dbReference type="RefSeq" id="WP_188179614.1">
    <property type="nucleotide sequence ID" value="NZ_JACVQF010000162.1"/>
</dbReference>
<comment type="caution">
    <text evidence="3">The sequence shown here is derived from an EMBL/GenBank/DDBJ whole genome shotgun (WGS) entry which is preliminary data.</text>
</comment>
<dbReference type="Gene3D" id="3.90.1720.10">
    <property type="entry name" value="endopeptidase domain like (from Nostoc punctiforme)"/>
    <property type="match status" value="1"/>
</dbReference>
<evidence type="ECO:0000313" key="3">
    <source>
        <dbReference type="EMBL" id="MBD0418563.1"/>
    </source>
</evidence>
<organism evidence="3 4">
    <name type="scientific">Streptomyces griseicoloratus</name>
    <dbReference type="NCBI Taxonomy" id="2752516"/>
    <lineage>
        <taxon>Bacteria</taxon>
        <taxon>Bacillati</taxon>
        <taxon>Actinomycetota</taxon>
        <taxon>Actinomycetes</taxon>
        <taxon>Kitasatosporales</taxon>
        <taxon>Streptomycetaceae</taxon>
        <taxon>Streptomyces</taxon>
    </lineage>
</organism>
<reference evidence="3" key="1">
    <citation type="submission" date="2020-09" db="EMBL/GenBank/DDBJ databases">
        <title>Streptomyces grisecoloratus sp. nov., isolated from cotton soil.</title>
        <authorList>
            <person name="Xing L."/>
        </authorList>
    </citation>
    <scope>NUCLEOTIDE SEQUENCE</scope>
    <source>
        <strain evidence="3">TRM S81-3</strain>
    </source>
</reference>
<dbReference type="Proteomes" id="UP000621210">
    <property type="component" value="Unassembled WGS sequence"/>
</dbReference>
<dbReference type="InterPro" id="IPR007921">
    <property type="entry name" value="CHAP_dom"/>
</dbReference>
<accession>A0A926L1N7</accession>
<keyword evidence="4" id="KW-1185">Reference proteome</keyword>
<dbReference type="AlphaFoldDB" id="A0A926L1N7"/>
<dbReference type="SUPFAM" id="SSF54001">
    <property type="entry name" value="Cysteine proteinases"/>
    <property type="match status" value="1"/>
</dbReference>
<gene>
    <name evidence="3" type="ORF">H0H10_05145</name>
</gene>
<dbReference type="InterPro" id="IPR038765">
    <property type="entry name" value="Papain-like_cys_pep_sf"/>
</dbReference>
<protein>
    <submittedName>
        <fullName evidence="3">CHAP domain-containing protein</fullName>
    </submittedName>
</protein>
<reference evidence="3" key="2">
    <citation type="submission" date="2020-09" db="EMBL/GenBank/DDBJ databases">
        <authorList>
            <person name="Luo X."/>
        </authorList>
    </citation>
    <scope>NUCLEOTIDE SEQUENCE</scope>
    <source>
        <strain evidence="3">TRM S81-3</strain>
    </source>
</reference>
<keyword evidence="1" id="KW-0732">Signal</keyword>
<dbReference type="Pfam" id="PF05257">
    <property type="entry name" value="CHAP"/>
    <property type="match status" value="1"/>
</dbReference>
<sequence length="221" mass="24154">MSEPTRRLTLLTAAALLAQSAAAARAVAGTPATTDRTTDRATAVLSPPDRRRRIVARANRALTKPTPYRLTRNGTTYLSKPRGDHNHLGGKNLNAYNDFNGRPWSGHFAAAMWNKRGLPSGHQSARRWRTGVGSRFHPYDPRTRPQPGDVLVWSDTDDERSGHVAVVVAVRGGTVITVEGDTGPGGDSVTRRFHQWTDRTNSRFPGPHLAAKDFRGFTTPG</sequence>
<name>A0A926L1N7_9ACTN</name>
<feature type="signal peptide" evidence="1">
    <location>
        <begin position="1"/>
        <end position="23"/>
    </location>
</feature>